<dbReference type="NCBIfam" id="TIGR02432">
    <property type="entry name" value="lysidine_TilS_N"/>
    <property type="match status" value="1"/>
</dbReference>
<dbReference type="GO" id="GO:0008033">
    <property type="term" value="P:tRNA processing"/>
    <property type="evidence" value="ECO:0007669"/>
    <property type="project" value="UniProtKB-KW"/>
</dbReference>
<dbReference type="HAMAP" id="MF_01161">
    <property type="entry name" value="tRNA_Ile_lys_synt"/>
    <property type="match status" value="1"/>
</dbReference>
<dbReference type="AlphaFoldDB" id="B8LL25"/>
<dbReference type="SUPFAM" id="SSF52402">
    <property type="entry name" value="Adenine nucleotide alpha hydrolases-like"/>
    <property type="match status" value="1"/>
</dbReference>
<keyword evidence="4" id="KW-0547">Nucleotide-binding</keyword>
<organism evidence="9">
    <name type="scientific">Picea sitchensis</name>
    <name type="common">Sitka spruce</name>
    <name type="synonym">Pinus sitchensis</name>
    <dbReference type="NCBI Taxonomy" id="3332"/>
    <lineage>
        <taxon>Eukaryota</taxon>
        <taxon>Viridiplantae</taxon>
        <taxon>Streptophyta</taxon>
        <taxon>Embryophyta</taxon>
        <taxon>Tracheophyta</taxon>
        <taxon>Spermatophyta</taxon>
        <taxon>Pinopsida</taxon>
        <taxon>Pinidae</taxon>
        <taxon>Conifers I</taxon>
        <taxon>Pinales</taxon>
        <taxon>Pinaceae</taxon>
        <taxon>Picea</taxon>
    </lineage>
</organism>
<evidence type="ECO:0000256" key="2">
    <source>
        <dbReference type="ARBA" id="ARBA00022598"/>
    </source>
</evidence>
<reference evidence="9" key="1">
    <citation type="submission" date="2007-06" db="EMBL/GenBank/DDBJ databases">
        <title>Full length cDNA sequences from Sitka Spruce (Picea sitchensis).</title>
        <authorList>
            <person name="Ralph S.G."/>
            <person name="Chun H.E."/>
            <person name="Liao N."/>
            <person name="Ali J."/>
            <person name="Reid K."/>
            <person name="Kolosova N."/>
            <person name="Cooper N."/>
            <person name="Cullis C."/>
            <person name="Jancsik S."/>
            <person name="Moore R."/>
            <person name="Mayo M."/>
            <person name="Wagner S."/>
            <person name="Holt R.A."/>
            <person name="Jones S.J.M."/>
            <person name="Marra M.A."/>
            <person name="Ritland C.E."/>
            <person name="Ritland K."/>
            <person name="Bohlmann J."/>
        </authorList>
    </citation>
    <scope>NUCLEOTIDE SEQUENCE</scope>
    <source>
        <tissue evidence="9">Green portion of the leader tissue</tissue>
    </source>
</reference>
<keyword evidence="2" id="KW-0436">Ligase</keyword>
<dbReference type="OMA" id="GQDSICL"/>
<dbReference type="InterPro" id="IPR012094">
    <property type="entry name" value="tRNA_Ile_lys_synt"/>
</dbReference>
<sequence>MQTLGLPLHHVFPQTPTPPFRPLLVTPKVLLSNPKPHPLHKISAASGFSQEPKSNSSANANRRDHDIPQILVKRLARNLSDRHLVQAGERILVAVSGGQDSICLLWMLSQLQQSWEWKVGVVHCDHQWNPQSSAAQASHVAHVAREMGYDFYQSLPTMDAFGETRARTWRYGVLHRIALRHAYDVVITAHTASDRIETLLHNLFRGTGLQGMQSLTWTREFRVRVPYHKPYKHVRLVRPLLDTTRTELRKLCETLQLPLWPDPSNFNLEINRNRIRHELLPYLRENFSSGIDRNLARWVEILHGEESFLHSLCENIRSKAETSMDHGVMKLDVSIVESLPLALQRRVLKQFIESHTGKSACFDTIEKLRLAYGHTSNGNKRVRVSLRGGFEVHLQEKMILLLRKDVPNAQ</sequence>
<dbReference type="Gene3D" id="3.40.50.620">
    <property type="entry name" value="HUPs"/>
    <property type="match status" value="1"/>
</dbReference>
<evidence type="ECO:0000313" key="9">
    <source>
        <dbReference type="EMBL" id="ABR16355.1"/>
    </source>
</evidence>
<evidence type="ECO:0000256" key="4">
    <source>
        <dbReference type="ARBA" id="ARBA00022741"/>
    </source>
</evidence>
<evidence type="ECO:0000259" key="8">
    <source>
        <dbReference type="Pfam" id="PF01171"/>
    </source>
</evidence>
<evidence type="ECO:0000256" key="5">
    <source>
        <dbReference type="ARBA" id="ARBA00022840"/>
    </source>
</evidence>
<comment type="catalytic activity">
    <reaction evidence="6">
        <text>cytidine(34) in tRNA(Ile2) + L-lysine + ATP = lysidine(34) in tRNA(Ile2) + AMP + diphosphate + H(+)</text>
        <dbReference type="Rhea" id="RHEA:43744"/>
        <dbReference type="Rhea" id="RHEA-COMP:10625"/>
        <dbReference type="Rhea" id="RHEA-COMP:10670"/>
        <dbReference type="ChEBI" id="CHEBI:15378"/>
        <dbReference type="ChEBI" id="CHEBI:30616"/>
        <dbReference type="ChEBI" id="CHEBI:32551"/>
        <dbReference type="ChEBI" id="CHEBI:33019"/>
        <dbReference type="ChEBI" id="CHEBI:82748"/>
        <dbReference type="ChEBI" id="CHEBI:83665"/>
        <dbReference type="ChEBI" id="CHEBI:456215"/>
        <dbReference type="EC" id="6.3.4.19"/>
    </reaction>
</comment>
<proteinExistence type="evidence at transcript level"/>
<dbReference type="GO" id="GO:0005524">
    <property type="term" value="F:ATP binding"/>
    <property type="evidence" value="ECO:0007669"/>
    <property type="project" value="UniProtKB-KW"/>
</dbReference>
<protein>
    <recommendedName>
        <fullName evidence="1">tRNA(Ile)-lysidine synthetase</fullName>
        <ecNumber evidence="1">6.3.4.19</ecNumber>
    </recommendedName>
</protein>
<dbReference type="Pfam" id="PF01171">
    <property type="entry name" value="ATP_bind_3"/>
    <property type="match status" value="1"/>
</dbReference>
<dbReference type="EMBL" id="EF676452">
    <property type="protein sequence ID" value="ABR16355.1"/>
    <property type="molecule type" value="mRNA"/>
</dbReference>
<dbReference type="InterPro" id="IPR012795">
    <property type="entry name" value="tRNA_Ile_lys_synt_N"/>
</dbReference>
<dbReference type="CDD" id="cd01992">
    <property type="entry name" value="TilS_N"/>
    <property type="match status" value="1"/>
</dbReference>
<dbReference type="Gene3D" id="1.20.59.20">
    <property type="match status" value="1"/>
</dbReference>
<dbReference type="EC" id="6.3.4.19" evidence="1"/>
<evidence type="ECO:0000256" key="6">
    <source>
        <dbReference type="ARBA" id="ARBA00048539"/>
    </source>
</evidence>
<dbReference type="InterPro" id="IPR014729">
    <property type="entry name" value="Rossmann-like_a/b/a_fold"/>
</dbReference>
<dbReference type="PANTHER" id="PTHR43033:SF1">
    <property type="entry name" value="TRNA(ILE)-LYSIDINE SYNTHASE-RELATED"/>
    <property type="match status" value="1"/>
</dbReference>
<evidence type="ECO:0000256" key="7">
    <source>
        <dbReference type="SAM" id="MobiDB-lite"/>
    </source>
</evidence>
<dbReference type="GO" id="GO:0032267">
    <property type="term" value="F:tRNA(Ile)-lysidine synthase activity"/>
    <property type="evidence" value="ECO:0007669"/>
    <property type="project" value="UniProtKB-EC"/>
</dbReference>
<accession>B8LL25</accession>
<keyword evidence="5" id="KW-0067">ATP-binding</keyword>
<name>B8LL25_PICSI</name>
<evidence type="ECO:0000256" key="1">
    <source>
        <dbReference type="ARBA" id="ARBA00013267"/>
    </source>
</evidence>
<feature type="domain" description="tRNA(Ile)-lysidine/2-thiocytidine synthase N-terminal" evidence="8">
    <location>
        <begin position="91"/>
        <end position="278"/>
    </location>
</feature>
<evidence type="ECO:0000256" key="3">
    <source>
        <dbReference type="ARBA" id="ARBA00022694"/>
    </source>
</evidence>
<dbReference type="PANTHER" id="PTHR43033">
    <property type="entry name" value="TRNA(ILE)-LYSIDINE SYNTHASE-RELATED"/>
    <property type="match status" value="1"/>
</dbReference>
<keyword evidence="3" id="KW-0819">tRNA processing</keyword>
<dbReference type="SUPFAM" id="SSF82829">
    <property type="entry name" value="MesJ substrate recognition domain-like"/>
    <property type="match status" value="1"/>
</dbReference>
<feature type="compositionally biased region" description="Polar residues" evidence="7">
    <location>
        <begin position="46"/>
        <end position="60"/>
    </location>
</feature>
<dbReference type="InterPro" id="IPR011063">
    <property type="entry name" value="TilS/TtcA_N"/>
</dbReference>
<feature type="region of interest" description="Disordered" evidence="7">
    <location>
        <begin position="41"/>
        <end position="64"/>
    </location>
</feature>